<evidence type="ECO:0000256" key="7">
    <source>
        <dbReference type="RuleBase" id="RU367102"/>
    </source>
</evidence>
<evidence type="ECO:0000313" key="9">
    <source>
        <dbReference type="Proteomes" id="UP000315295"/>
    </source>
</evidence>
<dbReference type="AlphaFoldDB" id="A0A540N9S6"/>
<dbReference type="SMR" id="A0A540N9S6"/>
<dbReference type="STRING" id="106549.A0A540N9S6"/>
<keyword evidence="9" id="KW-1185">Reference proteome</keyword>
<evidence type="ECO:0000256" key="5">
    <source>
        <dbReference type="ARBA" id="ARBA00022729"/>
    </source>
</evidence>
<dbReference type="GO" id="GO:0010052">
    <property type="term" value="P:guard cell differentiation"/>
    <property type="evidence" value="ECO:0007669"/>
    <property type="project" value="UniProtKB-UniRule"/>
</dbReference>
<protein>
    <recommendedName>
        <fullName evidence="7">Epidermal patterning factor-like protein</fullName>
    </recommendedName>
</protein>
<feature type="signal peptide" evidence="7">
    <location>
        <begin position="1"/>
        <end position="19"/>
    </location>
</feature>
<feature type="chain" id="PRO_5027149215" description="Epidermal patterning factor-like protein" evidence="7">
    <location>
        <begin position="20"/>
        <end position="129"/>
    </location>
</feature>
<comment type="function">
    <text evidence="7">Controls stomatal patterning.</text>
</comment>
<dbReference type="PANTHER" id="PTHR33109:SF3">
    <property type="entry name" value="EPIDERMAL PATTERNING FACTOR-LIKE PROTEIN"/>
    <property type="match status" value="1"/>
</dbReference>
<gene>
    <name evidence="8" type="ORF">C1H46_006560</name>
</gene>
<evidence type="ECO:0000256" key="3">
    <source>
        <dbReference type="ARBA" id="ARBA00022473"/>
    </source>
</evidence>
<reference evidence="8 9" key="1">
    <citation type="journal article" date="2019" name="G3 (Bethesda)">
        <title>Sequencing of a Wild Apple (Malus baccata) Genome Unravels the Differences Between Cultivated and Wild Apple Species Regarding Disease Resistance and Cold Tolerance.</title>
        <authorList>
            <person name="Chen X."/>
        </authorList>
    </citation>
    <scope>NUCLEOTIDE SEQUENCE [LARGE SCALE GENOMIC DNA]</scope>
    <source>
        <strain evidence="9">cv. Shandingzi</strain>
        <tissue evidence="8">Leaves</tissue>
    </source>
</reference>
<evidence type="ECO:0000256" key="4">
    <source>
        <dbReference type="ARBA" id="ARBA00022525"/>
    </source>
</evidence>
<comment type="similarity">
    <text evidence="2 7">Belongs to the plant cysteine rich small secretory peptide family. Epidermal patterning factor subfamily.</text>
</comment>
<evidence type="ECO:0000256" key="6">
    <source>
        <dbReference type="ARBA" id="ARBA00023157"/>
    </source>
</evidence>
<keyword evidence="4 7" id="KW-0964">Secreted</keyword>
<keyword evidence="3 7" id="KW-0217">Developmental protein</keyword>
<evidence type="ECO:0000313" key="8">
    <source>
        <dbReference type="EMBL" id="TQE07801.1"/>
    </source>
</evidence>
<dbReference type="PANTHER" id="PTHR33109">
    <property type="entry name" value="EPIDERMAL PATTERNING FACTOR-LIKE PROTEIN 4"/>
    <property type="match status" value="1"/>
</dbReference>
<name>A0A540N9S6_MALBA</name>
<dbReference type="Proteomes" id="UP000315295">
    <property type="component" value="Unassembled WGS sequence"/>
</dbReference>
<accession>A0A540N9S6</accession>
<evidence type="ECO:0000256" key="2">
    <source>
        <dbReference type="ARBA" id="ARBA00008127"/>
    </source>
</evidence>
<keyword evidence="5 7" id="KW-0732">Signal</keyword>
<keyword evidence="6" id="KW-1015">Disulfide bond</keyword>
<organism evidence="8 9">
    <name type="scientific">Malus baccata</name>
    <name type="common">Siberian crab apple</name>
    <name type="synonym">Pyrus baccata</name>
    <dbReference type="NCBI Taxonomy" id="106549"/>
    <lineage>
        <taxon>Eukaryota</taxon>
        <taxon>Viridiplantae</taxon>
        <taxon>Streptophyta</taxon>
        <taxon>Embryophyta</taxon>
        <taxon>Tracheophyta</taxon>
        <taxon>Spermatophyta</taxon>
        <taxon>Magnoliopsida</taxon>
        <taxon>eudicotyledons</taxon>
        <taxon>Gunneridae</taxon>
        <taxon>Pentapetalae</taxon>
        <taxon>rosids</taxon>
        <taxon>fabids</taxon>
        <taxon>Rosales</taxon>
        <taxon>Rosaceae</taxon>
        <taxon>Amygdaloideae</taxon>
        <taxon>Maleae</taxon>
        <taxon>Malus</taxon>
    </lineage>
</organism>
<dbReference type="GO" id="GO:0005576">
    <property type="term" value="C:extracellular region"/>
    <property type="evidence" value="ECO:0007669"/>
    <property type="project" value="UniProtKB-SubCell"/>
</dbReference>
<comment type="caution">
    <text evidence="8">The sequence shown here is derived from an EMBL/GenBank/DDBJ whole genome shotgun (WGS) entry which is preliminary data.</text>
</comment>
<dbReference type="InterPro" id="IPR039455">
    <property type="entry name" value="EPFL"/>
</dbReference>
<dbReference type="EMBL" id="VIEB01000080">
    <property type="protein sequence ID" value="TQE07801.1"/>
    <property type="molecule type" value="Genomic_DNA"/>
</dbReference>
<evidence type="ECO:0000256" key="1">
    <source>
        <dbReference type="ARBA" id="ARBA00004613"/>
    </source>
</evidence>
<proteinExistence type="inferred from homology"/>
<dbReference type="Pfam" id="PF17181">
    <property type="entry name" value="EPF"/>
    <property type="match status" value="1"/>
</dbReference>
<comment type="subcellular location">
    <subcellularLocation>
        <location evidence="1 7">Secreted</location>
    </subcellularLocation>
</comment>
<sequence length="129" mass="14111">MRKVYWFVIALQILSWVSATSRPFPPNAGPGVHQPGTGKSPESLLATLQEGSKSINGGVGKMNAIANYREFSKIGSSPPSCDHKCYGCTPCEAIQVPTTKKQTSHLRVQYANYEPEGWKCKCGPTYYTP</sequence>